<evidence type="ECO:0000313" key="3">
    <source>
        <dbReference type="Proteomes" id="UP000187406"/>
    </source>
</evidence>
<evidence type="ECO:0000256" key="1">
    <source>
        <dbReference type="SAM" id="MobiDB-lite"/>
    </source>
</evidence>
<dbReference type="PANTHER" id="PTHR46250:SF17">
    <property type="entry name" value="MYB_SANT-LIKE DOMAIN-CONTAINING PROTEIN"/>
    <property type="match status" value="1"/>
</dbReference>
<organism evidence="2 3">
    <name type="scientific">Cephalotus follicularis</name>
    <name type="common">Albany pitcher plant</name>
    <dbReference type="NCBI Taxonomy" id="3775"/>
    <lineage>
        <taxon>Eukaryota</taxon>
        <taxon>Viridiplantae</taxon>
        <taxon>Streptophyta</taxon>
        <taxon>Embryophyta</taxon>
        <taxon>Tracheophyta</taxon>
        <taxon>Spermatophyta</taxon>
        <taxon>Magnoliopsida</taxon>
        <taxon>eudicotyledons</taxon>
        <taxon>Gunneridae</taxon>
        <taxon>Pentapetalae</taxon>
        <taxon>rosids</taxon>
        <taxon>fabids</taxon>
        <taxon>Oxalidales</taxon>
        <taxon>Cephalotaceae</taxon>
        <taxon>Cephalotus</taxon>
    </lineage>
</organism>
<dbReference type="PANTHER" id="PTHR46250">
    <property type="entry name" value="MYB/SANT-LIKE DNA-BINDING DOMAIN PROTEIN-RELATED"/>
    <property type="match status" value="1"/>
</dbReference>
<name>A0A1Q3ATD7_CEPFO</name>
<protein>
    <recommendedName>
        <fullName evidence="4">Myb_DNA-bind_3 domain-containing protein</fullName>
    </recommendedName>
</protein>
<gene>
    <name evidence="2" type="ORF">CFOL_v3_02549</name>
</gene>
<evidence type="ECO:0008006" key="4">
    <source>
        <dbReference type="Google" id="ProtNLM"/>
    </source>
</evidence>
<feature type="compositionally biased region" description="Low complexity" evidence="1">
    <location>
        <begin position="93"/>
        <end position="104"/>
    </location>
</feature>
<dbReference type="AlphaFoldDB" id="A0A1Q3ATD7"/>
<reference evidence="3" key="1">
    <citation type="submission" date="2016-04" db="EMBL/GenBank/DDBJ databases">
        <title>Cephalotus genome sequencing.</title>
        <authorList>
            <person name="Fukushima K."/>
            <person name="Hasebe M."/>
            <person name="Fang X."/>
        </authorList>
    </citation>
    <scope>NUCLEOTIDE SEQUENCE [LARGE SCALE GENOMIC DNA]</scope>
    <source>
        <strain evidence="3">cv. St1</strain>
    </source>
</reference>
<comment type="caution">
    <text evidence="2">The sequence shown here is derived from an EMBL/GenBank/DDBJ whole genome shotgun (WGS) entry which is preliminary data.</text>
</comment>
<dbReference type="STRING" id="3775.A0A1Q3ATD7"/>
<dbReference type="EMBL" id="BDDD01000092">
    <property type="protein sequence ID" value="GAV59016.1"/>
    <property type="molecule type" value="Genomic_DNA"/>
</dbReference>
<proteinExistence type="predicted"/>
<feature type="region of interest" description="Disordered" evidence="1">
    <location>
        <begin position="89"/>
        <end position="108"/>
    </location>
</feature>
<dbReference type="OrthoDB" id="1746344at2759"/>
<evidence type="ECO:0000313" key="2">
    <source>
        <dbReference type="EMBL" id="GAV59016.1"/>
    </source>
</evidence>
<dbReference type="Proteomes" id="UP000187406">
    <property type="component" value="Unassembled WGS sequence"/>
</dbReference>
<keyword evidence="3" id="KW-1185">Reference proteome</keyword>
<dbReference type="InParanoid" id="A0A1Q3ATD7"/>
<sequence>MLYGSTSGFGWDNAKQCVVADNTVHKDAAPFKEKSFPHFDDLLVVFGKDRATGKDAVTSADVMEELNRSEPDENANDIEFEDDGVGLEGINFSTTPATEATSTTRNRKRKRKSFKAENFIGEVKELSTNLVRQIGNSFDRLSQTIERGFY</sequence>
<accession>A0A1Q3ATD7</accession>